<evidence type="ECO:0000313" key="6">
    <source>
        <dbReference type="EMBL" id="MFC5366147.1"/>
    </source>
</evidence>
<feature type="compositionally biased region" description="Basic and acidic residues" evidence="4">
    <location>
        <begin position="132"/>
        <end position="149"/>
    </location>
</feature>
<keyword evidence="1" id="KW-0805">Transcription regulation</keyword>
<dbReference type="Gene3D" id="3.30.70.1150">
    <property type="entry name" value="ACT-like. Chain A, domain 2"/>
    <property type="match status" value="1"/>
</dbReference>
<sequence length="149" mass="16872">MRTSLNVPEDVLTEFDAVWQAEGLASRSRAIREAMQEYVESHSRLEATSGEIAAVVAFDYQHDPVIRDLHTVQHEFQDVITTTSHVHQGDWCLETVFCRGAAGRVRRLVYRLRDFDAVARVSVLSLSTETGEEPHEHGTVDDHDHESTE</sequence>
<feature type="domain" description="Transcription factor NikR nickel binding C-terminal" evidence="5">
    <location>
        <begin position="55"/>
        <end position="123"/>
    </location>
</feature>
<dbReference type="AlphaFoldDB" id="A0ABD5R920"/>
<dbReference type="PANTHER" id="PTHR34719:SF2">
    <property type="entry name" value="NICKEL-RESPONSIVE REGULATOR"/>
    <property type="match status" value="1"/>
</dbReference>
<feature type="region of interest" description="Disordered" evidence="4">
    <location>
        <begin position="127"/>
        <end position="149"/>
    </location>
</feature>
<accession>A0ABD5R920</accession>
<dbReference type="EMBL" id="JBHSKX010000001">
    <property type="protein sequence ID" value="MFC5366147.1"/>
    <property type="molecule type" value="Genomic_DNA"/>
</dbReference>
<evidence type="ECO:0000256" key="2">
    <source>
        <dbReference type="ARBA" id="ARBA00023125"/>
    </source>
</evidence>
<dbReference type="Gene3D" id="1.10.1220.10">
    <property type="entry name" value="Met repressor-like"/>
    <property type="match status" value="1"/>
</dbReference>
<name>A0ABD5R920_9EURY</name>
<dbReference type="InterPro" id="IPR010985">
    <property type="entry name" value="Ribbon_hlx_hlx"/>
</dbReference>
<dbReference type="CDD" id="cd22231">
    <property type="entry name" value="RHH_NikR_HicB-like"/>
    <property type="match status" value="1"/>
</dbReference>
<dbReference type="InterPro" id="IPR014864">
    <property type="entry name" value="TF_NikR_Ni-bd_C"/>
</dbReference>
<dbReference type="InterPro" id="IPR013321">
    <property type="entry name" value="Arc_rbn_hlx_hlx"/>
</dbReference>
<dbReference type="RefSeq" id="WP_227228497.1">
    <property type="nucleotide sequence ID" value="NZ_JAJCVJ010000001.1"/>
</dbReference>
<dbReference type="InterPro" id="IPR050192">
    <property type="entry name" value="CopG/NikR_regulator"/>
</dbReference>
<dbReference type="SUPFAM" id="SSF47598">
    <property type="entry name" value="Ribbon-helix-helix"/>
    <property type="match status" value="1"/>
</dbReference>
<keyword evidence="3" id="KW-0804">Transcription</keyword>
<comment type="caution">
    <text evidence="6">The sequence shown here is derived from an EMBL/GenBank/DDBJ whole genome shotgun (WGS) entry which is preliminary data.</text>
</comment>
<organism evidence="6 7">
    <name type="scientific">Salinirubrum litoreum</name>
    <dbReference type="NCBI Taxonomy" id="1126234"/>
    <lineage>
        <taxon>Archaea</taxon>
        <taxon>Methanobacteriati</taxon>
        <taxon>Methanobacteriota</taxon>
        <taxon>Stenosarchaea group</taxon>
        <taxon>Halobacteria</taxon>
        <taxon>Halobacteriales</taxon>
        <taxon>Haloferacaceae</taxon>
        <taxon>Salinirubrum</taxon>
    </lineage>
</organism>
<evidence type="ECO:0000256" key="4">
    <source>
        <dbReference type="SAM" id="MobiDB-lite"/>
    </source>
</evidence>
<dbReference type="SUPFAM" id="SSF55021">
    <property type="entry name" value="ACT-like"/>
    <property type="match status" value="1"/>
</dbReference>
<dbReference type="GO" id="GO:0003677">
    <property type="term" value="F:DNA binding"/>
    <property type="evidence" value="ECO:0007669"/>
    <property type="project" value="UniProtKB-KW"/>
</dbReference>
<dbReference type="Pfam" id="PF08753">
    <property type="entry name" value="NikR_C"/>
    <property type="match status" value="1"/>
</dbReference>
<dbReference type="InterPro" id="IPR045865">
    <property type="entry name" value="ACT-like_dom_sf"/>
</dbReference>
<keyword evidence="7" id="KW-1185">Reference proteome</keyword>
<reference evidence="6 7" key="1">
    <citation type="journal article" date="2019" name="Int. J. Syst. Evol. Microbiol.">
        <title>The Global Catalogue of Microorganisms (GCM) 10K type strain sequencing project: providing services to taxonomists for standard genome sequencing and annotation.</title>
        <authorList>
            <consortium name="The Broad Institute Genomics Platform"/>
            <consortium name="The Broad Institute Genome Sequencing Center for Infectious Disease"/>
            <person name="Wu L."/>
            <person name="Ma J."/>
        </authorList>
    </citation>
    <scope>NUCLEOTIDE SEQUENCE [LARGE SCALE GENOMIC DNA]</scope>
    <source>
        <strain evidence="6 7">CGMCC 1.12237</strain>
    </source>
</reference>
<evidence type="ECO:0000313" key="7">
    <source>
        <dbReference type="Proteomes" id="UP001596201"/>
    </source>
</evidence>
<protein>
    <submittedName>
        <fullName evidence="6">CopG family ribbon-helix-helix protein</fullName>
    </submittedName>
</protein>
<evidence type="ECO:0000256" key="3">
    <source>
        <dbReference type="ARBA" id="ARBA00023163"/>
    </source>
</evidence>
<evidence type="ECO:0000256" key="1">
    <source>
        <dbReference type="ARBA" id="ARBA00023015"/>
    </source>
</evidence>
<dbReference type="PANTHER" id="PTHR34719">
    <property type="entry name" value="NICKEL-RESPONSIVE REGULATOR"/>
    <property type="match status" value="1"/>
</dbReference>
<dbReference type="InterPro" id="IPR027271">
    <property type="entry name" value="Acetolactate_synth/TF_NikR_C"/>
</dbReference>
<keyword evidence="2" id="KW-0238">DNA-binding</keyword>
<gene>
    <name evidence="6" type="ORF">ACFPJ5_04300</name>
</gene>
<evidence type="ECO:0000259" key="5">
    <source>
        <dbReference type="Pfam" id="PF08753"/>
    </source>
</evidence>
<proteinExistence type="predicted"/>
<dbReference type="Proteomes" id="UP001596201">
    <property type="component" value="Unassembled WGS sequence"/>
</dbReference>